<evidence type="ECO:0000313" key="3">
    <source>
        <dbReference type="EMBL" id="OPC79425.1"/>
    </source>
</evidence>
<dbReference type="Proteomes" id="UP000190037">
    <property type="component" value="Unassembled WGS sequence"/>
</dbReference>
<dbReference type="EMBL" id="MWQN01000002">
    <property type="protein sequence ID" value="OPC79425.1"/>
    <property type="molecule type" value="Genomic_DNA"/>
</dbReference>
<comment type="caution">
    <text evidence="3">The sequence shown here is derived from an EMBL/GenBank/DDBJ whole genome shotgun (WGS) entry which is preliminary data.</text>
</comment>
<dbReference type="GO" id="GO:0009117">
    <property type="term" value="P:nucleotide metabolic process"/>
    <property type="evidence" value="ECO:0007669"/>
    <property type="project" value="TreeGrafter"/>
</dbReference>
<evidence type="ECO:0000313" key="4">
    <source>
        <dbReference type="Proteomes" id="UP000190037"/>
    </source>
</evidence>
<dbReference type="InterPro" id="IPR036265">
    <property type="entry name" value="HIT-like_sf"/>
</dbReference>
<dbReference type="OrthoDB" id="160649at2"/>
<dbReference type="PANTHER" id="PTHR46648:SF1">
    <property type="entry name" value="ADENOSINE 5'-MONOPHOSPHORAMIDASE HNT1"/>
    <property type="match status" value="1"/>
</dbReference>
<protein>
    <submittedName>
        <fullName evidence="3">HIT family protein</fullName>
    </submittedName>
</protein>
<evidence type="ECO:0000259" key="2">
    <source>
        <dbReference type="PROSITE" id="PS51084"/>
    </source>
</evidence>
<keyword evidence="4" id="KW-1185">Reference proteome</keyword>
<dbReference type="InterPro" id="IPR011146">
    <property type="entry name" value="HIT-like"/>
</dbReference>
<reference evidence="3 4" key="1">
    <citation type="submission" date="2017-03" db="EMBL/GenBank/DDBJ databases">
        <title>Draft genome sequence of Streptomyces scabrisporus NF3, endophyte isolated from Amphipterygium adstringens.</title>
        <authorList>
            <person name="Vazquez M."/>
            <person name="Ceapa C.D."/>
            <person name="Rodriguez Luna D."/>
            <person name="Sanchez Esquivel S."/>
        </authorList>
    </citation>
    <scope>NUCLEOTIDE SEQUENCE [LARGE SCALE GENOMIC DNA]</scope>
    <source>
        <strain evidence="3 4">NF3</strain>
    </source>
</reference>
<dbReference type="Gene3D" id="3.30.428.10">
    <property type="entry name" value="HIT-like"/>
    <property type="match status" value="1"/>
</dbReference>
<accession>A0A1T3NRQ3</accession>
<feature type="domain" description="HIT" evidence="2">
    <location>
        <begin position="43"/>
        <end position="116"/>
    </location>
</feature>
<dbReference type="PROSITE" id="PS51084">
    <property type="entry name" value="HIT_2"/>
    <property type="match status" value="1"/>
</dbReference>
<gene>
    <name evidence="3" type="ORF">B4N89_31760</name>
</gene>
<sequence length="159" mass="17148">MTTPSETCFSCRQNASYDTLPPRERIVSDALWRVTHAVGTSLPGWLVLVPRRHVTSIADLTDDEAVGLGLLQVHVSRALREVTGCAKTYVAQFAEKPGFEHVHFHMVPRMAGLVPELRGPGVFALLNPTEAEQVSTAEMDGVALAIRGHLGSVPSAPTP</sequence>
<organism evidence="3 4">
    <name type="scientific">Embleya scabrispora</name>
    <dbReference type="NCBI Taxonomy" id="159449"/>
    <lineage>
        <taxon>Bacteria</taxon>
        <taxon>Bacillati</taxon>
        <taxon>Actinomycetota</taxon>
        <taxon>Actinomycetes</taxon>
        <taxon>Kitasatosporales</taxon>
        <taxon>Streptomycetaceae</taxon>
        <taxon>Embleya</taxon>
    </lineage>
</organism>
<name>A0A1T3NRQ3_9ACTN</name>
<dbReference type="PANTHER" id="PTHR46648">
    <property type="entry name" value="HIT FAMILY PROTEIN 1"/>
    <property type="match status" value="1"/>
</dbReference>
<dbReference type="STRING" id="159449.B4N89_31760"/>
<dbReference type="SUPFAM" id="SSF54197">
    <property type="entry name" value="HIT-like"/>
    <property type="match status" value="1"/>
</dbReference>
<dbReference type="InterPro" id="IPR001310">
    <property type="entry name" value="Histidine_triad_HIT"/>
</dbReference>
<dbReference type="RefSeq" id="WP_078979937.1">
    <property type="nucleotide sequence ID" value="NZ_MWQN01000002.1"/>
</dbReference>
<dbReference type="GO" id="GO:0003824">
    <property type="term" value="F:catalytic activity"/>
    <property type="evidence" value="ECO:0007669"/>
    <property type="project" value="InterPro"/>
</dbReference>
<evidence type="ECO:0000256" key="1">
    <source>
        <dbReference type="PROSITE-ProRule" id="PRU00464"/>
    </source>
</evidence>
<dbReference type="AlphaFoldDB" id="A0A1T3NRQ3"/>
<proteinExistence type="predicted"/>
<feature type="short sequence motif" description="Histidine triad motif" evidence="1">
    <location>
        <begin position="101"/>
        <end position="105"/>
    </location>
</feature>